<sequence>MSQKRKDASTLDPEFEEYKHRYYKELRDGRFKERFSNKVAKCPICPDSRDYEYTDLLRHANRIVKESKSATFKEKARHMGLIEYLEKDCDTEIKCLESPSEITRKQKVKEEYYVWPWMAVVANIPVEFKDGKYVGDSGKKQKDEWIKEGYNPLKVQPLWNWKGHSGLAVVVFGKNWDAFSHVMKFVKSFEVNKHGRKDWFDRGRFKDDKLFAWIATDEDYNSDGLVGGYLKKHGDLKTVSDIQKEDETKSSKLIMGLQTMIEEKSKMSEEIKTEINKTDLHMAAVIKQKEVLTENFNRDMKCMQEKANDQLKRISIEHEQRKVWLEEREKELRDREAKNETEKRKHDIEKRMNELALLEQKKADKRMLDLAEDHKRAKEKAHQKIIELQKKLDEKQRLELQIEQMKGALEVMKHMSYDDSEAKKKMESIQENLKEKVEELEGLEELNQALIVKERSSNDELVEARKELISGLKEKTGRAHIAMKRMGDLDGKPFYAAAKRHYSNKQEALENATRLASLWDDHLRDPSWHPFKVVTVGGNCKEIIDEEDEKIARLKAEFGSDVYDAVVTALNELNEYNPSGRYPVPELWNYKEGKKATLKEGVEFLLRKWKALKR</sequence>
<evidence type="ECO:0000259" key="6">
    <source>
        <dbReference type="Pfam" id="PF03470"/>
    </source>
</evidence>
<evidence type="ECO:0000313" key="8">
    <source>
        <dbReference type="Proteomes" id="UP001206925"/>
    </source>
</evidence>
<dbReference type="Proteomes" id="UP001206925">
    <property type="component" value="Unassembled WGS sequence"/>
</dbReference>
<keyword evidence="2" id="KW-0943">RNA-mediated gene silencing</keyword>
<dbReference type="PANTHER" id="PTHR21596:SF23">
    <property type="entry name" value="FACTOR OF DNA METHYLATION 4"/>
    <property type="match status" value="1"/>
</dbReference>
<dbReference type="Pfam" id="PF03469">
    <property type="entry name" value="XH"/>
    <property type="match status" value="1"/>
</dbReference>
<evidence type="ECO:0000313" key="7">
    <source>
        <dbReference type="EMBL" id="KAI7755372.1"/>
    </source>
</evidence>
<keyword evidence="8" id="KW-1185">Reference proteome</keyword>
<dbReference type="InterPro" id="IPR038588">
    <property type="entry name" value="XS_domain_sf"/>
</dbReference>
<evidence type="ECO:0000256" key="2">
    <source>
        <dbReference type="ARBA" id="ARBA00023158"/>
    </source>
</evidence>
<accession>A0AAD5D8R1</accession>
<dbReference type="AlphaFoldDB" id="A0AAD5D8R1"/>
<dbReference type="Gene3D" id="3.30.70.2890">
    <property type="entry name" value="XS domain"/>
    <property type="match status" value="1"/>
</dbReference>
<gene>
    <name evidence="7" type="ORF">M8C21_004312</name>
</gene>
<organism evidence="7 8">
    <name type="scientific">Ambrosia artemisiifolia</name>
    <name type="common">Common ragweed</name>
    <dbReference type="NCBI Taxonomy" id="4212"/>
    <lineage>
        <taxon>Eukaryota</taxon>
        <taxon>Viridiplantae</taxon>
        <taxon>Streptophyta</taxon>
        <taxon>Embryophyta</taxon>
        <taxon>Tracheophyta</taxon>
        <taxon>Spermatophyta</taxon>
        <taxon>Magnoliopsida</taxon>
        <taxon>eudicotyledons</taxon>
        <taxon>Gunneridae</taxon>
        <taxon>Pentapetalae</taxon>
        <taxon>asterids</taxon>
        <taxon>campanulids</taxon>
        <taxon>Asterales</taxon>
        <taxon>Asteraceae</taxon>
        <taxon>Asteroideae</taxon>
        <taxon>Heliantheae alliance</taxon>
        <taxon>Heliantheae</taxon>
        <taxon>Ambrosia</taxon>
    </lineage>
</organism>
<evidence type="ECO:0000256" key="1">
    <source>
        <dbReference type="ARBA" id="ARBA00023054"/>
    </source>
</evidence>
<feature type="domain" description="Zinc finger-XS" evidence="6">
    <location>
        <begin position="42"/>
        <end position="81"/>
    </location>
</feature>
<dbReference type="InterPro" id="IPR005379">
    <property type="entry name" value="FDM1-5/IDN2_XH"/>
</dbReference>
<dbReference type="GO" id="GO:0080188">
    <property type="term" value="P:gene silencing by siRNA-directed DNA methylation"/>
    <property type="evidence" value="ECO:0007669"/>
    <property type="project" value="InterPro"/>
</dbReference>
<reference evidence="7" key="1">
    <citation type="submission" date="2022-06" db="EMBL/GenBank/DDBJ databases">
        <title>Uncovering the hologenomic basis of an extraordinary plant invasion.</title>
        <authorList>
            <person name="Bieker V.C."/>
            <person name="Martin M.D."/>
            <person name="Gilbert T."/>
            <person name="Hodgins K."/>
            <person name="Battlay P."/>
            <person name="Petersen B."/>
            <person name="Wilson J."/>
        </authorList>
    </citation>
    <scope>NUCLEOTIDE SEQUENCE</scope>
    <source>
        <strain evidence="7">AA19_3_7</strain>
        <tissue evidence="7">Leaf</tissue>
    </source>
</reference>
<feature type="domain" description="XS" evidence="4">
    <location>
        <begin position="110"/>
        <end position="222"/>
    </location>
</feature>
<name>A0AAD5D8R1_AMBAR</name>
<protein>
    <submittedName>
        <fullName evidence="7">Uncharacterized protein</fullName>
    </submittedName>
</protein>
<dbReference type="EMBL" id="JAMZMK010001220">
    <property type="protein sequence ID" value="KAI7755372.1"/>
    <property type="molecule type" value="Genomic_DNA"/>
</dbReference>
<proteinExistence type="predicted"/>
<evidence type="ECO:0000256" key="3">
    <source>
        <dbReference type="SAM" id="Coils"/>
    </source>
</evidence>
<comment type="caution">
    <text evidence="7">The sequence shown here is derived from an EMBL/GenBank/DDBJ whole genome shotgun (WGS) entry which is preliminary data.</text>
</comment>
<keyword evidence="1 3" id="KW-0175">Coiled coil</keyword>
<evidence type="ECO:0000259" key="5">
    <source>
        <dbReference type="Pfam" id="PF03469"/>
    </source>
</evidence>
<dbReference type="PANTHER" id="PTHR21596">
    <property type="entry name" value="RIBONUCLEASE P SUBUNIT P38"/>
    <property type="match status" value="1"/>
</dbReference>
<dbReference type="Pfam" id="PF03470">
    <property type="entry name" value="zf-XS"/>
    <property type="match status" value="1"/>
</dbReference>
<feature type="domain" description="Factor of DNA methylation 1-5/IDN2" evidence="5">
    <location>
        <begin position="484"/>
        <end position="614"/>
    </location>
</feature>
<dbReference type="InterPro" id="IPR005381">
    <property type="entry name" value="Znf-XS_domain"/>
</dbReference>
<evidence type="ECO:0000259" key="4">
    <source>
        <dbReference type="Pfam" id="PF03468"/>
    </source>
</evidence>
<feature type="coiled-coil region" evidence="3">
    <location>
        <begin position="325"/>
        <end position="453"/>
    </location>
</feature>
<dbReference type="Pfam" id="PF03468">
    <property type="entry name" value="XS"/>
    <property type="match status" value="1"/>
</dbReference>
<dbReference type="InterPro" id="IPR005380">
    <property type="entry name" value="XS_domain"/>
</dbReference>
<dbReference type="InterPro" id="IPR045177">
    <property type="entry name" value="FDM1-5/IDN2"/>
</dbReference>